<dbReference type="EMBL" id="MNCJ02000330">
    <property type="protein sequence ID" value="KAF5766067.1"/>
    <property type="molecule type" value="Genomic_DNA"/>
</dbReference>
<dbReference type="AlphaFoldDB" id="A0A9K3E484"/>
<evidence type="ECO:0000313" key="2">
    <source>
        <dbReference type="Proteomes" id="UP000215914"/>
    </source>
</evidence>
<name>A0A9K3E484_HELAN</name>
<evidence type="ECO:0000313" key="1">
    <source>
        <dbReference type="EMBL" id="KAF5766067.1"/>
    </source>
</evidence>
<dbReference type="Proteomes" id="UP000215914">
    <property type="component" value="Unassembled WGS sequence"/>
</dbReference>
<keyword evidence="2" id="KW-1185">Reference proteome</keyword>
<organism evidence="1 2">
    <name type="scientific">Helianthus annuus</name>
    <name type="common">Common sunflower</name>
    <dbReference type="NCBI Taxonomy" id="4232"/>
    <lineage>
        <taxon>Eukaryota</taxon>
        <taxon>Viridiplantae</taxon>
        <taxon>Streptophyta</taxon>
        <taxon>Embryophyta</taxon>
        <taxon>Tracheophyta</taxon>
        <taxon>Spermatophyta</taxon>
        <taxon>Magnoliopsida</taxon>
        <taxon>eudicotyledons</taxon>
        <taxon>Gunneridae</taxon>
        <taxon>Pentapetalae</taxon>
        <taxon>asterids</taxon>
        <taxon>campanulids</taxon>
        <taxon>Asterales</taxon>
        <taxon>Asteraceae</taxon>
        <taxon>Asteroideae</taxon>
        <taxon>Heliantheae alliance</taxon>
        <taxon>Heliantheae</taxon>
        <taxon>Helianthus</taxon>
    </lineage>
</organism>
<gene>
    <name evidence="1" type="ORF">HanXRQr2_Chr15g0711011</name>
</gene>
<sequence length="56" mass="6161">MLWLAVVRDRSCKKQSTAQLGTTNPVGLCRQMSTESVWGVVFRGCFLVGVVSKKMA</sequence>
<proteinExistence type="predicted"/>
<dbReference type="Gramene" id="mRNA:HanXRQr2_Chr15g0711011">
    <property type="protein sequence ID" value="CDS:HanXRQr2_Chr15g0711011.1"/>
    <property type="gene ID" value="HanXRQr2_Chr15g0711011"/>
</dbReference>
<reference evidence="1" key="1">
    <citation type="journal article" date="2017" name="Nature">
        <title>The sunflower genome provides insights into oil metabolism, flowering and Asterid evolution.</title>
        <authorList>
            <person name="Badouin H."/>
            <person name="Gouzy J."/>
            <person name="Grassa C.J."/>
            <person name="Murat F."/>
            <person name="Staton S.E."/>
            <person name="Cottret L."/>
            <person name="Lelandais-Briere C."/>
            <person name="Owens G.L."/>
            <person name="Carrere S."/>
            <person name="Mayjonade B."/>
            <person name="Legrand L."/>
            <person name="Gill N."/>
            <person name="Kane N.C."/>
            <person name="Bowers J.E."/>
            <person name="Hubner S."/>
            <person name="Bellec A."/>
            <person name="Berard A."/>
            <person name="Berges H."/>
            <person name="Blanchet N."/>
            <person name="Boniface M.C."/>
            <person name="Brunel D."/>
            <person name="Catrice O."/>
            <person name="Chaidir N."/>
            <person name="Claudel C."/>
            <person name="Donnadieu C."/>
            <person name="Faraut T."/>
            <person name="Fievet G."/>
            <person name="Helmstetter N."/>
            <person name="King M."/>
            <person name="Knapp S.J."/>
            <person name="Lai Z."/>
            <person name="Le Paslier M.C."/>
            <person name="Lippi Y."/>
            <person name="Lorenzon L."/>
            <person name="Mandel J.R."/>
            <person name="Marage G."/>
            <person name="Marchand G."/>
            <person name="Marquand E."/>
            <person name="Bret-Mestries E."/>
            <person name="Morien E."/>
            <person name="Nambeesan S."/>
            <person name="Nguyen T."/>
            <person name="Pegot-Espagnet P."/>
            <person name="Pouilly N."/>
            <person name="Raftis F."/>
            <person name="Sallet E."/>
            <person name="Schiex T."/>
            <person name="Thomas J."/>
            <person name="Vandecasteele C."/>
            <person name="Vares D."/>
            <person name="Vear F."/>
            <person name="Vautrin S."/>
            <person name="Crespi M."/>
            <person name="Mangin B."/>
            <person name="Burke J.M."/>
            <person name="Salse J."/>
            <person name="Munos S."/>
            <person name="Vincourt P."/>
            <person name="Rieseberg L.H."/>
            <person name="Langlade N.B."/>
        </authorList>
    </citation>
    <scope>NUCLEOTIDE SEQUENCE</scope>
    <source>
        <tissue evidence="1">Leaves</tissue>
    </source>
</reference>
<reference evidence="1" key="2">
    <citation type="submission" date="2020-06" db="EMBL/GenBank/DDBJ databases">
        <title>Helianthus annuus Genome sequencing and assembly Release 2.</title>
        <authorList>
            <person name="Gouzy J."/>
            <person name="Langlade N."/>
            <person name="Munos S."/>
        </authorList>
    </citation>
    <scope>NUCLEOTIDE SEQUENCE</scope>
    <source>
        <tissue evidence="1">Leaves</tissue>
    </source>
</reference>
<protein>
    <submittedName>
        <fullName evidence="1">Uncharacterized protein</fullName>
    </submittedName>
</protein>
<accession>A0A9K3E484</accession>
<comment type="caution">
    <text evidence="1">The sequence shown here is derived from an EMBL/GenBank/DDBJ whole genome shotgun (WGS) entry which is preliminary data.</text>
</comment>